<comment type="caution">
    <text evidence="2">The sequence shown here is derived from an EMBL/GenBank/DDBJ whole genome shotgun (WGS) entry which is preliminary data.</text>
</comment>
<dbReference type="Proteomes" id="UP001589854">
    <property type="component" value="Unassembled WGS sequence"/>
</dbReference>
<dbReference type="PROSITE" id="PS51257">
    <property type="entry name" value="PROKAR_LIPOPROTEIN"/>
    <property type="match status" value="1"/>
</dbReference>
<dbReference type="Pfam" id="PF13472">
    <property type="entry name" value="Lipase_GDSL_2"/>
    <property type="match status" value="1"/>
</dbReference>
<evidence type="ECO:0000259" key="1">
    <source>
        <dbReference type="Pfam" id="PF13472"/>
    </source>
</evidence>
<accession>A0ABV6GNA2</accession>
<dbReference type="InterPro" id="IPR013830">
    <property type="entry name" value="SGNH_hydro"/>
</dbReference>
<feature type="domain" description="SGNH hydrolase-type esterase" evidence="1">
    <location>
        <begin position="54"/>
        <end position="246"/>
    </location>
</feature>
<dbReference type="GO" id="GO:0016787">
    <property type="term" value="F:hydrolase activity"/>
    <property type="evidence" value="ECO:0007669"/>
    <property type="project" value="UniProtKB-KW"/>
</dbReference>
<dbReference type="InterPro" id="IPR036514">
    <property type="entry name" value="SGNH_hydro_sf"/>
</dbReference>
<evidence type="ECO:0000313" key="2">
    <source>
        <dbReference type="EMBL" id="MFC0274347.1"/>
    </source>
</evidence>
<sequence>MIRILLIVFSVFILLSGCASSSLYSSSISDKKNNLIEKLNPPESFTSRDLKIVAIGDSLTAGVGDESKQGGYIGMVKKMLERETGLKEVTLSNFGIRGHKTDDLLKKLSNEEVISRVKEADIIVMTIGANDIMEVVRGNILSLDFEPFRNEKKNYEDRFSDILSTIRKHNTEAQIVYVGLYNPFKLMLPELTEIDIIIEEWNNSSQRLIQADPNSNYVPVDDFFSRESVDKLLYKDEFHPNKLGYSLMADRVFNAIKNEEINYLSSE</sequence>
<dbReference type="EMBL" id="JBHLVO010000033">
    <property type="protein sequence ID" value="MFC0274347.1"/>
    <property type="molecule type" value="Genomic_DNA"/>
</dbReference>
<dbReference type="CDD" id="cd04506">
    <property type="entry name" value="SGNH_hydrolase_YpmR_like"/>
    <property type="match status" value="1"/>
</dbReference>
<dbReference type="InterPro" id="IPR051532">
    <property type="entry name" value="Ester_Hydrolysis_Enzymes"/>
</dbReference>
<keyword evidence="3" id="KW-1185">Reference proteome</keyword>
<dbReference type="RefSeq" id="WP_378938494.1">
    <property type="nucleotide sequence ID" value="NZ_JBHLVO010000033.1"/>
</dbReference>
<gene>
    <name evidence="2" type="ORF">ACFFIX_23650</name>
</gene>
<evidence type="ECO:0000313" key="3">
    <source>
        <dbReference type="Proteomes" id="UP001589854"/>
    </source>
</evidence>
<dbReference type="PANTHER" id="PTHR30383:SF27">
    <property type="entry name" value="SPORE GERMINATION LIPASE LIPC"/>
    <property type="match status" value="1"/>
</dbReference>
<dbReference type="Gene3D" id="3.40.50.1110">
    <property type="entry name" value="SGNH hydrolase"/>
    <property type="match status" value="1"/>
</dbReference>
<protein>
    <submittedName>
        <fullName evidence="2">SGNH/GDSL hydrolase family protein</fullName>
    </submittedName>
</protein>
<keyword evidence="2" id="KW-0378">Hydrolase</keyword>
<name>A0ABV6GNA2_9BACI</name>
<reference evidence="2 3" key="1">
    <citation type="submission" date="2024-09" db="EMBL/GenBank/DDBJ databases">
        <authorList>
            <person name="Sun Q."/>
            <person name="Mori K."/>
        </authorList>
    </citation>
    <scope>NUCLEOTIDE SEQUENCE [LARGE SCALE GENOMIC DNA]</scope>
    <source>
        <strain evidence="2 3">CCM 7228</strain>
    </source>
</reference>
<organism evidence="2 3">
    <name type="scientific">Metabacillus herbersteinensis</name>
    <dbReference type="NCBI Taxonomy" id="283816"/>
    <lineage>
        <taxon>Bacteria</taxon>
        <taxon>Bacillati</taxon>
        <taxon>Bacillota</taxon>
        <taxon>Bacilli</taxon>
        <taxon>Bacillales</taxon>
        <taxon>Bacillaceae</taxon>
        <taxon>Metabacillus</taxon>
    </lineage>
</organism>
<dbReference type="SUPFAM" id="SSF52266">
    <property type="entry name" value="SGNH hydrolase"/>
    <property type="match status" value="1"/>
</dbReference>
<dbReference type="PANTHER" id="PTHR30383">
    <property type="entry name" value="THIOESTERASE 1/PROTEASE 1/LYSOPHOSPHOLIPASE L1"/>
    <property type="match status" value="1"/>
</dbReference>
<proteinExistence type="predicted"/>